<accession>A0A1H2YZV7</accession>
<dbReference type="PANTHER" id="PTHR22946:SF9">
    <property type="entry name" value="POLYKETIDE TRANSFERASE AF380"/>
    <property type="match status" value="1"/>
</dbReference>
<protein>
    <submittedName>
        <fullName evidence="4">Dienelactone hydrolase family protein</fullName>
    </submittedName>
</protein>
<keyword evidence="5" id="KW-1185">Reference proteome</keyword>
<sequence>MEHRSFLIDLKKEDRVIRGDIRVQSTEGLHPILILCHGFKGFKDWGLFPYAAETLAKAGFAVISFNFSMNGVGEDPSTFGELEKFAQNTFSHEQEDLAHVMKGILLGKLPFSANMNTNQIGIIGHSRGGASSLLFALDEPRIQAVALWNSVAHPDFLSPAFKQELREKGRAYIPNARTKQQMPINATLLEDLDANPEHYDILTRLTQYDRPLLIIHGENDTSVPIDAAHHLNEASSHSTLHAIPGADHTFGAVHPFQGETFYLREALESTIDFFRKIFS</sequence>
<dbReference type="Proteomes" id="UP000198534">
    <property type="component" value="Unassembled WGS sequence"/>
</dbReference>
<evidence type="ECO:0000256" key="1">
    <source>
        <dbReference type="ARBA" id="ARBA00022801"/>
    </source>
</evidence>
<dbReference type="AlphaFoldDB" id="A0A1H2YZV7"/>
<dbReference type="SUPFAM" id="SSF53474">
    <property type="entry name" value="alpha/beta-Hydrolases"/>
    <property type="match status" value="1"/>
</dbReference>
<dbReference type="STRING" id="1048340.SAMN05444487_11067"/>
<dbReference type="PANTHER" id="PTHR22946">
    <property type="entry name" value="DIENELACTONE HYDROLASE DOMAIN-CONTAINING PROTEIN-RELATED"/>
    <property type="match status" value="1"/>
</dbReference>
<feature type="domain" description="AB hydrolase-1" evidence="3">
    <location>
        <begin position="31"/>
        <end position="162"/>
    </location>
</feature>
<evidence type="ECO:0000259" key="3">
    <source>
        <dbReference type="Pfam" id="PF00561"/>
    </source>
</evidence>
<dbReference type="Gene3D" id="3.40.50.1820">
    <property type="entry name" value="alpha/beta hydrolase"/>
    <property type="match status" value="1"/>
</dbReference>
<evidence type="ECO:0000256" key="2">
    <source>
        <dbReference type="ARBA" id="ARBA00038115"/>
    </source>
</evidence>
<dbReference type="InterPro" id="IPR050261">
    <property type="entry name" value="FrsA_esterase"/>
</dbReference>
<evidence type="ECO:0000313" key="4">
    <source>
        <dbReference type="EMBL" id="SDX10621.1"/>
    </source>
</evidence>
<proteinExistence type="inferred from homology"/>
<dbReference type="OrthoDB" id="9808543at2"/>
<comment type="similarity">
    <text evidence="2">Belongs to the AB hydrolase superfamily. FUS2 hydrolase family.</text>
</comment>
<gene>
    <name evidence="4" type="ORF">SAMN05444487_11067</name>
</gene>
<name>A0A1H2YZV7_9BACL</name>
<organism evidence="4 5">
    <name type="scientific">Marininema mesophilum</name>
    <dbReference type="NCBI Taxonomy" id="1048340"/>
    <lineage>
        <taxon>Bacteria</taxon>
        <taxon>Bacillati</taxon>
        <taxon>Bacillota</taxon>
        <taxon>Bacilli</taxon>
        <taxon>Bacillales</taxon>
        <taxon>Thermoactinomycetaceae</taxon>
        <taxon>Marininema</taxon>
    </lineage>
</organism>
<reference evidence="4 5" key="1">
    <citation type="submission" date="2016-10" db="EMBL/GenBank/DDBJ databases">
        <authorList>
            <person name="de Groot N.N."/>
        </authorList>
    </citation>
    <scope>NUCLEOTIDE SEQUENCE [LARGE SCALE GENOMIC DNA]</scope>
    <source>
        <strain evidence="4 5">DSM 45610</strain>
    </source>
</reference>
<dbReference type="EMBL" id="FNNQ01000010">
    <property type="protein sequence ID" value="SDX10621.1"/>
    <property type="molecule type" value="Genomic_DNA"/>
</dbReference>
<dbReference type="Pfam" id="PF00561">
    <property type="entry name" value="Abhydrolase_1"/>
    <property type="match status" value="1"/>
</dbReference>
<evidence type="ECO:0000313" key="5">
    <source>
        <dbReference type="Proteomes" id="UP000198534"/>
    </source>
</evidence>
<dbReference type="RefSeq" id="WP_091740474.1">
    <property type="nucleotide sequence ID" value="NZ_FNNQ01000010.1"/>
</dbReference>
<dbReference type="InterPro" id="IPR000073">
    <property type="entry name" value="AB_hydrolase_1"/>
</dbReference>
<dbReference type="GO" id="GO:0052689">
    <property type="term" value="F:carboxylic ester hydrolase activity"/>
    <property type="evidence" value="ECO:0007669"/>
    <property type="project" value="UniProtKB-ARBA"/>
</dbReference>
<keyword evidence="1 4" id="KW-0378">Hydrolase</keyword>
<dbReference type="InterPro" id="IPR029058">
    <property type="entry name" value="AB_hydrolase_fold"/>
</dbReference>